<keyword evidence="3" id="KW-1185">Reference proteome</keyword>
<feature type="region of interest" description="Disordered" evidence="1">
    <location>
        <begin position="74"/>
        <end position="101"/>
    </location>
</feature>
<evidence type="ECO:0000313" key="2">
    <source>
        <dbReference type="EMBL" id="AOR76530.1"/>
    </source>
</evidence>
<gene>
    <name evidence="2" type="ORF">BES08_07070</name>
</gene>
<protein>
    <submittedName>
        <fullName evidence="2">Uncharacterized protein</fullName>
    </submittedName>
</protein>
<organism evidence="2 3">
    <name type="scientific">Novosphingobium resinovorum</name>
    <dbReference type="NCBI Taxonomy" id="158500"/>
    <lineage>
        <taxon>Bacteria</taxon>
        <taxon>Pseudomonadati</taxon>
        <taxon>Pseudomonadota</taxon>
        <taxon>Alphaproteobacteria</taxon>
        <taxon>Sphingomonadales</taxon>
        <taxon>Sphingomonadaceae</taxon>
        <taxon>Novosphingobium</taxon>
    </lineage>
</organism>
<dbReference type="Proteomes" id="UP000094626">
    <property type="component" value="Chromosome"/>
</dbReference>
<accession>A0A1D8A385</accession>
<feature type="compositionally biased region" description="Basic residues" evidence="1">
    <location>
        <begin position="91"/>
        <end position="101"/>
    </location>
</feature>
<dbReference type="RefSeq" id="WP_069707941.1">
    <property type="nucleotide sequence ID" value="NZ_CP017075.1"/>
</dbReference>
<dbReference type="KEGG" id="nre:BES08_07070"/>
<sequence length="101" mass="11640">MSSFPRTLQRRRARAHPDYEPKPQVTVPFEDGGYATLHPTKGWIVMSGARLAAQMKIATILDRFPMPRRRKMPRLYRVPAPVPAGTETRQQRRAALRGYRP</sequence>
<evidence type="ECO:0000313" key="3">
    <source>
        <dbReference type="Proteomes" id="UP000094626"/>
    </source>
</evidence>
<feature type="region of interest" description="Disordered" evidence="1">
    <location>
        <begin position="1"/>
        <end position="25"/>
    </location>
</feature>
<reference evidence="3" key="1">
    <citation type="journal article" date="2017" name="J. Biotechnol.">
        <title>Complete genome sequence of Novosphingobium resinovorum SA1, a versatile xenobiotic-degrading bacterium capable of utilizing sulfanilic acid.</title>
        <authorList>
            <person name="Hegedus B."/>
            <person name="Kos P.B."/>
            <person name="Balint B."/>
            <person name="Maroti G."/>
            <person name="Gan H.M."/>
            <person name="Perei K."/>
            <person name="Rakhely G."/>
        </authorList>
    </citation>
    <scope>NUCLEOTIDE SEQUENCE [LARGE SCALE GENOMIC DNA]</scope>
    <source>
        <strain evidence="3">SA1</strain>
    </source>
</reference>
<name>A0A1D8A385_9SPHN</name>
<dbReference type="EMBL" id="CP017075">
    <property type="protein sequence ID" value="AOR76530.1"/>
    <property type="molecule type" value="Genomic_DNA"/>
</dbReference>
<dbReference type="AlphaFoldDB" id="A0A1D8A385"/>
<evidence type="ECO:0000256" key="1">
    <source>
        <dbReference type="SAM" id="MobiDB-lite"/>
    </source>
</evidence>
<proteinExistence type="predicted"/>